<feature type="domain" description="HTH merR-type" evidence="3">
    <location>
        <begin position="14"/>
        <end position="83"/>
    </location>
</feature>
<reference evidence="5" key="1">
    <citation type="submission" date="2016-12" db="EMBL/GenBank/DDBJ databases">
        <authorList>
            <person name="Varghese N."/>
            <person name="Submissions S."/>
        </authorList>
    </citation>
    <scope>NUCLEOTIDE SEQUENCE [LARGE SCALE GENOMIC DNA]</scope>
    <source>
        <strain evidence="5">DSM 45599</strain>
    </source>
</reference>
<gene>
    <name evidence="4" type="ORF">SAMN04489832_3117</name>
</gene>
<keyword evidence="5" id="KW-1185">Reference proteome</keyword>
<evidence type="ECO:0000313" key="5">
    <source>
        <dbReference type="Proteomes" id="UP000185124"/>
    </source>
</evidence>
<keyword evidence="2" id="KW-0175">Coiled coil</keyword>
<evidence type="ECO:0000259" key="3">
    <source>
        <dbReference type="PROSITE" id="PS50937"/>
    </source>
</evidence>
<dbReference type="PANTHER" id="PTHR30204">
    <property type="entry name" value="REDOX-CYCLING DRUG-SENSING TRANSCRIPTIONAL ACTIVATOR SOXR"/>
    <property type="match status" value="1"/>
</dbReference>
<dbReference type="STRING" id="709881.SAMN04489832_3117"/>
<proteinExistence type="predicted"/>
<dbReference type="CDD" id="cd01109">
    <property type="entry name" value="HTH_YyaN"/>
    <property type="match status" value="1"/>
</dbReference>
<evidence type="ECO:0000256" key="1">
    <source>
        <dbReference type="ARBA" id="ARBA00023125"/>
    </source>
</evidence>
<dbReference type="SMART" id="SM00422">
    <property type="entry name" value="HTH_MERR"/>
    <property type="match status" value="1"/>
</dbReference>
<keyword evidence="1 4" id="KW-0238">DNA-binding</keyword>
<dbReference type="AlphaFoldDB" id="A0A1N5YQI2"/>
<dbReference type="Proteomes" id="UP000185124">
    <property type="component" value="Unassembled WGS sequence"/>
</dbReference>
<dbReference type="SUPFAM" id="SSF46955">
    <property type="entry name" value="Putative DNA-binding domain"/>
    <property type="match status" value="1"/>
</dbReference>
<dbReference type="PANTHER" id="PTHR30204:SF98">
    <property type="entry name" value="HTH-TYPE TRANSCRIPTIONAL REGULATOR ADHR"/>
    <property type="match status" value="1"/>
</dbReference>
<dbReference type="Gene3D" id="1.10.1660.10">
    <property type="match status" value="1"/>
</dbReference>
<evidence type="ECO:0000313" key="4">
    <source>
        <dbReference type="EMBL" id="SIN11490.1"/>
    </source>
</evidence>
<sequence length="137" mass="15745">MRSRSTTSISGQTGYAPAEAARRSGFSLDTLRYYEKIGLLADVSRTSGGQRVFTDDDLGWLVLFRCLRDTGMPIAQMCRYAQLAREGEHTADERRELLERHAVRVEEQMRLLQRQYDHLREKIRFYEQLPGSVSEGG</sequence>
<organism evidence="4 5">
    <name type="scientific">Micromonospora cremea</name>
    <dbReference type="NCBI Taxonomy" id="709881"/>
    <lineage>
        <taxon>Bacteria</taxon>
        <taxon>Bacillati</taxon>
        <taxon>Actinomycetota</taxon>
        <taxon>Actinomycetes</taxon>
        <taxon>Micromonosporales</taxon>
        <taxon>Micromonosporaceae</taxon>
        <taxon>Micromonospora</taxon>
    </lineage>
</organism>
<name>A0A1N5YQI2_9ACTN</name>
<dbReference type="InterPro" id="IPR000551">
    <property type="entry name" value="MerR-type_HTH_dom"/>
</dbReference>
<protein>
    <submittedName>
        <fullName evidence="4">DNA-binding transcriptional regulator, MerR family</fullName>
    </submittedName>
</protein>
<accession>A0A1N5YQI2</accession>
<evidence type="ECO:0000256" key="2">
    <source>
        <dbReference type="SAM" id="Coils"/>
    </source>
</evidence>
<dbReference type="Pfam" id="PF13411">
    <property type="entry name" value="MerR_1"/>
    <property type="match status" value="1"/>
</dbReference>
<feature type="coiled-coil region" evidence="2">
    <location>
        <begin position="95"/>
        <end position="129"/>
    </location>
</feature>
<dbReference type="GO" id="GO:0003700">
    <property type="term" value="F:DNA-binding transcription factor activity"/>
    <property type="evidence" value="ECO:0007669"/>
    <property type="project" value="InterPro"/>
</dbReference>
<dbReference type="RefSeq" id="WP_244298584.1">
    <property type="nucleotide sequence ID" value="NZ_FSQT01000002.1"/>
</dbReference>
<dbReference type="InterPro" id="IPR009061">
    <property type="entry name" value="DNA-bd_dom_put_sf"/>
</dbReference>
<dbReference type="EMBL" id="FSQT01000002">
    <property type="protein sequence ID" value="SIN11490.1"/>
    <property type="molecule type" value="Genomic_DNA"/>
</dbReference>
<dbReference type="GO" id="GO:0003677">
    <property type="term" value="F:DNA binding"/>
    <property type="evidence" value="ECO:0007669"/>
    <property type="project" value="UniProtKB-KW"/>
</dbReference>
<dbReference type="InterPro" id="IPR047057">
    <property type="entry name" value="MerR_fam"/>
</dbReference>
<dbReference type="PROSITE" id="PS50937">
    <property type="entry name" value="HTH_MERR_2"/>
    <property type="match status" value="1"/>
</dbReference>